<reference evidence="1" key="1">
    <citation type="submission" date="2025-08" db="UniProtKB">
        <authorList>
            <consortium name="Ensembl"/>
        </authorList>
    </citation>
    <scope>IDENTIFICATION</scope>
</reference>
<protein>
    <submittedName>
        <fullName evidence="1">Uncharacterized protein</fullName>
    </submittedName>
</protein>
<keyword evidence="2" id="KW-1185">Reference proteome</keyword>
<dbReference type="Proteomes" id="UP000472269">
    <property type="component" value="Unplaced"/>
</dbReference>
<sequence>MVKNPDTPLVAATRNQAMNTNHQGSPLEEELFLPSPEKLGVRDHLESQPEEKKKSVCSGTEAKIKLKVFEFSGHRQHFMI</sequence>
<reference evidence="1" key="2">
    <citation type="submission" date="2025-09" db="UniProtKB">
        <authorList>
            <consortium name="Ensembl"/>
        </authorList>
    </citation>
    <scope>IDENTIFICATION</scope>
</reference>
<proteinExistence type="predicted"/>
<accession>A0A663M141</accession>
<dbReference type="Ensembl" id="ENSACUT00000005675.1">
    <property type="protein sequence ID" value="ENSACUP00000005308.1"/>
    <property type="gene ID" value="ENSACUG00000003649.1"/>
</dbReference>
<evidence type="ECO:0000313" key="2">
    <source>
        <dbReference type="Proteomes" id="UP000472269"/>
    </source>
</evidence>
<evidence type="ECO:0000313" key="1">
    <source>
        <dbReference type="Ensembl" id="ENSACUP00000005308.1"/>
    </source>
</evidence>
<dbReference type="AlphaFoldDB" id="A0A663M141"/>
<organism evidence="1 2">
    <name type="scientific">Athene cunicularia</name>
    <name type="common">Burrowing owl</name>
    <name type="synonym">Speotyto cunicularia</name>
    <dbReference type="NCBI Taxonomy" id="194338"/>
    <lineage>
        <taxon>Eukaryota</taxon>
        <taxon>Metazoa</taxon>
        <taxon>Chordata</taxon>
        <taxon>Craniata</taxon>
        <taxon>Vertebrata</taxon>
        <taxon>Euteleostomi</taxon>
        <taxon>Archelosauria</taxon>
        <taxon>Archosauria</taxon>
        <taxon>Dinosauria</taxon>
        <taxon>Saurischia</taxon>
        <taxon>Theropoda</taxon>
        <taxon>Coelurosauria</taxon>
        <taxon>Aves</taxon>
        <taxon>Neognathae</taxon>
        <taxon>Neoaves</taxon>
        <taxon>Telluraves</taxon>
        <taxon>Strigiformes</taxon>
        <taxon>Strigidae</taxon>
        <taxon>Athene</taxon>
    </lineage>
</organism>
<name>A0A663M141_ATHCN</name>